<proteinExistence type="predicted"/>
<evidence type="ECO:0000313" key="3">
    <source>
        <dbReference type="Proteomes" id="UP000598820"/>
    </source>
</evidence>
<reference evidence="2" key="1">
    <citation type="submission" date="2020-09" db="EMBL/GenBank/DDBJ databases">
        <authorList>
            <person name="Kim M.K."/>
        </authorList>
    </citation>
    <scope>NUCLEOTIDE SEQUENCE</scope>
    <source>
        <strain evidence="2">BT702</strain>
    </source>
</reference>
<dbReference type="InterPro" id="IPR000792">
    <property type="entry name" value="Tscrpt_reg_LuxR_C"/>
</dbReference>
<gene>
    <name evidence="2" type="ORF">IC229_29100</name>
</gene>
<dbReference type="SMART" id="SM00421">
    <property type="entry name" value="HTH_LUXR"/>
    <property type="match status" value="1"/>
</dbReference>
<feature type="domain" description="HTH luxR-type" evidence="1">
    <location>
        <begin position="7"/>
        <end position="72"/>
    </location>
</feature>
<name>A0A927AUN7_9BACT</name>
<evidence type="ECO:0000259" key="1">
    <source>
        <dbReference type="PROSITE" id="PS50043"/>
    </source>
</evidence>
<dbReference type="Gene3D" id="1.10.10.10">
    <property type="entry name" value="Winged helix-like DNA-binding domain superfamily/Winged helix DNA-binding domain"/>
    <property type="match status" value="1"/>
</dbReference>
<dbReference type="Proteomes" id="UP000598820">
    <property type="component" value="Unassembled WGS sequence"/>
</dbReference>
<dbReference type="CDD" id="cd06170">
    <property type="entry name" value="LuxR_C_like"/>
    <property type="match status" value="1"/>
</dbReference>
<dbReference type="InterPro" id="IPR016032">
    <property type="entry name" value="Sig_transdc_resp-reg_C-effctor"/>
</dbReference>
<dbReference type="RefSeq" id="WP_190891553.1">
    <property type="nucleotide sequence ID" value="NZ_JACWZY010000036.1"/>
</dbReference>
<sequence>MCFPDRVPVSGQYMTDSEAKVIWLCSEGLTNSQIAEQLNRSIKTINRHCENIRMRFDLNGYHTLRQFAIKIRPELEKWVK</sequence>
<dbReference type="InterPro" id="IPR036388">
    <property type="entry name" value="WH-like_DNA-bd_sf"/>
</dbReference>
<dbReference type="PROSITE" id="PS50043">
    <property type="entry name" value="HTH_LUXR_2"/>
    <property type="match status" value="1"/>
</dbReference>
<dbReference type="Pfam" id="PF00196">
    <property type="entry name" value="GerE"/>
    <property type="match status" value="1"/>
</dbReference>
<protein>
    <submittedName>
        <fullName evidence="2">Helix-turn-helix domain-containing protein</fullName>
    </submittedName>
</protein>
<dbReference type="SUPFAM" id="SSF46894">
    <property type="entry name" value="C-terminal effector domain of the bipartite response regulators"/>
    <property type="match status" value="1"/>
</dbReference>
<evidence type="ECO:0000313" key="2">
    <source>
        <dbReference type="EMBL" id="MBD2704728.1"/>
    </source>
</evidence>
<organism evidence="2 3">
    <name type="scientific">Spirosoma profusum</name>
    <dbReference type="NCBI Taxonomy" id="2771354"/>
    <lineage>
        <taxon>Bacteria</taxon>
        <taxon>Pseudomonadati</taxon>
        <taxon>Bacteroidota</taxon>
        <taxon>Cytophagia</taxon>
        <taxon>Cytophagales</taxon>
        <taxon>Cytophagaceae</taxon>
        <taxon>Spirosoma</taxon>
    </lineage>
</organism>
<keyword evidence="3" id="KW-1185">Reference proteome</keyword>
<dbReference type="PRINTS" id="PR00038">
    <property type="entry name" value="HTHLUXR"/>
</dbReference>
<dbReference type="AlphaFoldDB" id="A0A927AUN7"/>
<comment type="caution">
    <text evidence="2">The sequence shown here is derived from an EMBL/GenBank/DDBJ whole genome shotgun (WGS) entry which is preliminary data.</text>
</comment>
<dbReference type="GO" id="GO:0006355">
    <property type="term" value="P:regulation of DNA-templated transcription"/>
    <property type="evidence" value="ECO:0007669"/>
    <property type="project" value="InterPro"/>
</dbReference>
<accession>A0A927AUN7</accession>
<dbReference type="PROSITE" id="PS00622">
    <property type="entry name" value="HTH_LUXR_1"/>
    <property type="match status" value="1"/>
</dbReference>
<dbReference type="EMBL" id="JACWZY010000036">
    <property type="protein sequence ID" value="MBD2704728.1"/>
    <property type="molecule type" value="Genomic_DNA"/>
</dbReference>
<dbReference type="GO" id="GO:0003677">
    <property type="term" value="F:DNA binding"/>
    <property type="evidence" value="ECO:0007669"/>
    <property type="project" value="InterPro"/>
</dbReference>